<reference evidence="2 3" key="1">
    <citation type="submission" date="2018-03" db="EMBL/GenBank/DDBJ databases">
        <title>Genomes of Pezizomycetes fungi and the evolution of truffles.</title>
        <authorList>
            <person name="Murat C."/>
            <person name="Payen T."/>
            <person name="Noel B."/>
            <person name="Kuo A."/>
            <person name="Martin F.M."/>
        </authorList>
    </citation>
    <scope>NUCLEOTIDE SEQUENCE [LARGE SCALE GENOMIC DNA]</scope>
    <source>
        <strain evidence="2">091103-1</strain>
    </source>
</reference>
<accession>A0A317SU47</accession>
<evidence type="ECO:0000313" key="2">
    <source>
        <dbReference type="EMBL" id="PWW77902.1"/>
    </source>
</evidence>
<evidence type="ECO:0000313" key="3">
    <source>
        <dbReference type="Proteomes" id="UP000246991"/>
    </source>
</evidence>
<dbReference type="EMBL" id="PYWC01000019">
    <property type="protein sequence ID" value="PWW77902.1"/>
    <property type="molecule type" value="Genomic_DNA"/>
</dbReference>
<feature type="chain" id="PRO_5016353587" evidence="1">
    <location>
        <begin position="20"/>
        <end position="114"/>
    </location>
</feature>
<name>A0A317SU47_9PEZI</name>
<keyword evidence="1" id="KW-0732">Signal</keyword>
<protein>
    <submittedName>
        <fullName evidence="2">Uncharacterized protein</fullName>
    </submittedName>
</protein>
<dbReference type="Proteomes" id="UP000246991">
    <property type="component" value="Unassembled WGS sequence"/>
</dbReference>
<gene>
    <name evidence="2" type="ORF">C7212DRAFT_342537</name>
</gene>
<evidence type="ECO:0000256" key="1">
    <source>
        <dbReference type="SAM" id="SignalP"/>
    </source>
</evidence>
<comment type="caution">
    <text evidence="2">The sequence shown here is derived from an EMBL/GenBank/DDBJ whole genome shotgun (WGS) entry which is preliminary data.</text>
</comment>
<sequence length="114" mass="11986">MVLPKSILAVALRCAVVVSSPSGEWDGSATVLVDIENLSTHWHLNKQAFANTGATSLALGQLDTRYASDQVLSDVLVTKAQYSVVLALESNNVSAALASAASIPVYSSQAIRNR</sequence>
<dbReference type="AlphaFoldDB" id="A0A317SU47"/>
<organism evidence="2 3">
    <name type="scientific">Tuber magnatum</name>
    <name type="common">white Piedmont truffle</name>
    <dbReference type="NCBI Taxonomy" id="42249"/>
    <lineage>
        <taxon>Eukaryota</taxon>
        <taxon>Fungi</taxon>
        <taxon>Dikarya</taxon>
        <taxon>Ascomycota</taxon>
        <taxon>Pezizomycotina</taxon>
        <taxon>Pezizomycetes</taxon>
        <taxon>Pezizales</taxon>
        <taxon>Tuberaceae</taxon>
        <taxon>Tuber</taxon>
    </lineage>
</organism>
<proteinExistence type="predicted"/>
<keyword evidence="3" id="KW-1185">Reference proteome</keyword>
<feature type="signal peptide" evidence="1">
    <location>
        <begin position="1"/>
        <end position="19"/>
    </location>
</feature>